<sequence>MVMVYTPGKKYECVEIKPVQFKLLIDGAGQEYLLMHDLGRQHLFAVQHREGEQLDFTYIDNVTSVEEEQECWKRWTAGFVSQ</sequence>
<keyword evidence="2" id="KW-1185">Reference proteome</keyword>
<evidence type="ECO:0000313" key="1">
    <source>
        <dbReference type="EMBL" id="XFO67404.1"/>
    </source>
</evidence>
<name>A0ABZ3INX1_9FIRM</name>
<evidence type="ECO:0000313" key="2">
    <source>
        <dbReference type="Proteomes" id="UP000216752"/>
    </source>
</evidence>
<dbReference type="RefSeq" id="WP_094607298.1">
    <property type="nucleotide sequence ID" value="NZ_CP155573.1"/>
</dbReference>
<organism evidence="1 2">
    <name type="scientific">Sporomusa silvacetica DSM 10669</name>
    <dbReference type="NCBI Taxonomy" id="1123289"/>
    <lineage>
        <taxon>Bacteria</taxon>
        <taxon>Bacillati</taxon>
        <taxon>Bacillota</taxon>
        <taxon>Negativicutes</taxon>
        <taxon>Selenomonadales</taxon>
        <taxon>Sporomusaceae</taxon>
        <taxon>Sporomusa</taxon>
    </lineage>
</organism>
<proteinExistence type="predicted"/>
<dbReference type="EMBL" id="CP155573">
    <property type="protein sequence ID" value="XFO67404.1"/>
    <property type="molecule type" value="Genomic_DNA"/>
</dbReference>
<reference evidence="1" key="1">
    <citation type="submission" date="2024-05" db="EMBL/GenBank/DDBJ databases">
        <title>Isolation and characterization of Sporomusa carbonis sp. nov., a carboxydotrophic hydrogenogen in the genus of Sporomusa isolated from a charcoal burning pile.</title>
        <authorList>
            <person name="Boeer T."/>
            <person name="Rosenbaum F."/>
            <person name="Eysell L."/>
            <person name="Mueller V."/>
            <person name="Daniel R."/>
            <person name="Poehlein A."/>
        </authorList>
    </citation>
    <scope>NUCLEOTIDE SEQUENCE [LARGE SCALE GENOMIC DNA]</scope>
    <source>
        <strain evidence="1">DSM 10669</strain>
    </source>
</reference>
<dbReference type="Proteomes" id="UP000216752">
    <property type="component" value="Chromosome"/>
</dbReference>
<gene>
    <name evidence="1" type="ORF">SPSIL_036020</name>
</gene>
<accession>A0ABZ3INX1</accession>
<protein>
    <submittedName>
        <fullName evidence="1">Uncharacterized protein</fullName>
    </submittedName>
</protein>